<evidence type="ECO:0000256" key="6">
    <source>
        <dbReference type="ARBA" id="ARBA00022833"/>
    </source>
</evidence>
<dbReference type="PANTHER" id="PTHR30616:SF2">
    <property type="entry name" value="PURINE NUCLEOSIDE PHOSPHORYLASE LACC1"/>
    <property type="match status" value="1"/>
</dbReference>
<dbReference type="EMBL" id="JAJATW010000026">
    <property type="protein sequence ID" value="MCB5162889.1"/>
    <property type="molecule type" value="Genomic_DNA"/>
</dbReference>
<dbReference type="InterPro" id="IPR011324">
    <property type="entry name" value="Cytotoxic_necrot_fac-like_cat"/>
</dbReference>
<accession>A0A9X1IPY0</accession>
<dbReference type="RefSeq" id="WP_226755235.1">
    <property type="nucleotide sequence ID" value="NZ_JAJATW010000026.1"/>
</dbReference>
<keyword evidence="4" id="KW-0479">Metal-binding</keyword>
<evidence type="ECO:0000256" key="4">
    <source>
        <dbReference type="ARBA" id="ARBA00022723"/>
    </source>
</evidence>
<evidence type="ECO:0000313" key="11">
    <source>
        <dbReference type="EMBL" id="MCB5162889.1"/>
    </source>
</evidence>
<comment type="catalytic activity">
    <reaction evidence="7">
        <text>adenosine + H2O + H(+) = inosine + NH4(+)</text>
        <dbReference type="Rhea" id="RHEA:24408"/>
        <dbReference type="ChEBI" id="CHEBI:15377"/>
        <dbReference type="ChEBI" id="CHEBI:15378"/>
        <dbReference type="ChEBI" id="CHEBI:16335"/>
        <dbReference type="ChEBI" id="CHEBI:17596"/>
        <dbReference type="ChEBI" id="CHEBI:28938"/>
        <dbReference type="EC" id="3.5.4.4"/>
    </reaction>
    <physiologicalReaction direction="left-to-right" evidence="7">
        <dbReference type="Rhea" id="RHEA:24409"/>
    </physiologicalReaction>
</comment>
<name>A0A9X1IPY0_9GAMM</name>
<comment type="catalytic activity">
    <reaction evidence="9">
        <text>S-methyl-5'-thioadenosine + phosphate = 5-(methylsulfanyl)-alpha-D-ribose 1-phosphate + adenine</text>
        <dbReference type="Rhea" id="RHEA:11852"/>
        <dbReference type="ChEBI" id="CHEBI:16708"/>
        <dbReference type="ChEBI" id="CHEBI:17509"/>
        <dbReference type="ChEBI" id="CHEBI:43474"/>
        <dbReference type="ChEBI" id="CHEBI:58533"/>
        <dbReference type="EC" id="2.4.2.28"/>
    </reaction>
    <physiologicalReaction direction="left-to-right" evidence="9">
        <dbReference type="Rhea" id="RHEA:11853"/>
    </physiologicalReaction>
</comment>
<evidence type="ECO:0000256" key="5">
    <source>
        <dbReference type="ARBA" id="ARBA00022801"/>
    </source>
</evidence>
<dbReference type="InterPro" id="IPR038371">
    <property type="entry name" value="Cu_polyphenol_OxRdtase_sf"/>
</dbReference>
<dbReference type="CDD" id="cd16833">
    <property type="entry name" value="YfiH"/>
    <property type="match status" value="1"/>
</dbReference>
<dbReference type="GO" id="GO:0016787">
    <property type="term" value="F:hydrolase activity"/>
    <property type="evidence" value="ECO:0007669"/>
    <property type="project" value="UniProtKB-KW"/>
</dbReference>
<protein>
    <recommendedName>
        <fullName evidence="10">Purine nucleoside phosphorylase</fullName>
    </recommendedName>
</protein>
<evidence type="ECO:0000256" key="7">
    <source>
        <dbReference type="ARBA" id="ARBA00047989"/>
    </source>
</evidence>
<comment type="catalytic activity">
    <reaction evidence="1">
        <text>inosine + phosphate = alpha-D-ribose 1-phosphate + hypoxanthine</text>
        <dbReference type="Rhea" id="RHEA:27646"/>
        <dbReference type="ChEBI" id="CHEBI:17368"/>
        <dbReference type="ChEBI" id="CHEBI:17596"/>
        <dbReference type="ChEBI" id="CHEBI:43474"/>
        <dbReference type="ChEBI" id="CHEBI:57720"/>
        <dbReference type="EC" id="2.4.2.1"/>
    </reaction>
    <physiologicalReaction direction="left-to-right" evidence="1">
        <dbReference type="Rhea" id="RHEA:27647"/>
    </physiologicalReaction>
</comment>
<organism evidence="11 12">
    <name type="scientific">Marinomonas algarum</name>
    <dbReference type="NCBI Taxonomy" id="2883105"/>
    <lineage>
        <taxon>Bacteria</taxon>
        <taxon>Pseudomonadati</taxon>
        <taxon>Pseudomonadota</taxon>
        <taxon>Gammaproteobacteria</taxon>
        <taxon>Oceanospirillales</taxon>
        <taxon>Oceanospirillaceae</taxon>
        <taxon>Marinomonas</taxon>
    </lineage>
</organism>
<evidence type="ECO:0000256" key="8">
    <source>
        <dbReference type="ARBA" id="ARBA00048968"/>
    </source>
</evidence>
<evidence type="ECO:0000313" key="12">
    <source>
        <dbReference type="Proteomes" id="UP001139095"/>
    </source>
</evidence>
<dbReference type="SUPFAM" id="SSF64438">
    <property type="entry name" value="CNF1/YfiH-like putative cysteine hydrolases"/>
    <property type="match status" value="1"/>
</dbReference>
<dbReference type="Proteomes" id="UP001139095">
    <property type="component" value="Unassembled WGS sequence"/>
</dbReference>
<dbReference type="NCBIfam" id="TIGR00726">
    <property type="entry name" value="peptidoglycan editing factor PgeF"/>
    <property type="match status" value="1"/>
</dbReference>
<dbReference type="AlphaFoldDB" id="A0A9X1IPY0"/>
<evidence type="ECO:0000256" key="1">
    <source>
        <dbReference type="ARBA" id="ARBA00000553"/>
    </source>
</evidence>
<comment type="similarity">
    <text evidence="2 10">Belongs to the purine nucleoside phosphorylase YfiH/LACC1 family.</text>
</comment>
<sequence length="257" mass="27750">MSAHTRSFIRPNWSAPSNVCAYVSTRLGGVSVEPFDSLNLGLHVNDDPSAVEQNRQLFTSYIALPDTVHWLNQTHGTRVVTLSDSSSNHTAPDSADAAYSPAPQQVCAVLTADCLPVFFCDTAGTQVAVAHAGWRGLCDGVLESTLACFDDKSQVMAWLGPAIGPAAFEVGDEVKVAFESKLPEARAAFVPSDKEGKWLGNLYLLATQRLNAAGVQQVYGGDYCTYTDKARFYSYRRDGKTGRMASVIWINNAAMST</sequence>
<evidence type="ECO:0000256" key="2">
    <source>
        <dbReference type="ARBA" id="ARBA00007353"/>
    </source>
</evidence>
<reference evidence="11" key="1">
    <citation type="submission" date="2021-10" db="EMBL/GenBank/DDBJ databases">
        <title>Marinomonas pontica sp. nov., isolated from the Black Sea.</title>
        <authorList>
            <person name="Zhao L.-H."/>
            <person name="Xue J.-H."/>
        </authorList>
    </citation>
    <scope>NUCLEOTIDE SEQUENCE</scope>
    <source>
        <strain evidence="11">E8</strain>
    </source>
</reference>
<dbReference type="PANTHER" id="PTHR30616">
    <property type="entry name" value="UNCHARACTERIZED PROTEIN YFIH"/>
    <property type="match status" value="1"/>
</dbReference>
<keyword evidence="12" id="KW-1185">Reference proteome</keyword>
<keyword evidence="3" id="KW-0808">Transferase</keyword>
<dbReference type="GO" id="GO:0017061">
    <property type="term" value="F:S-methyl-5-thioadenosine phosphorylase activity"/>
    <property type="evidence" value="ECO:0007669"/>
    <property type="project" value="UniProtKB-EC"/>
</dbReference>
<dbReference type="InterPro" id="IPR003730">
    <property type="entry name" value="Cu_polyphenol_OxRdtase"/>
</dbReference>
<dbReference type="Pfam" id="PF02578">
    <property type="entry name" value="Cu-oxidase_4"/>
    <property type="match status" value="1"/>
</dbReference>
<comment type="caution">
    <text evidence="11">The sequence shown here is derived from an EMBL/GenBank/DDBJ whole genome shotgun (WGS) entry which is preliminary data.</text>
</comment>
<proteinExistence type="inferred from homology"/>
<keyword evidence="6" id="KW-0862">Zinc</keyword>
<gene>
    <name evidence="11" type="primary">pgeF</name>
    <name evidence="11" type="ORF">LG368_13405</name>
</gene>
<dbReference type="Gene3D" id="3.60.140.10">
    <property type="entry name" value="CNF1/YfiH-like putative cysteine hydrolases"/>
    <property type="match status" value="1"/>
</dbReference>
<evidence type="ECO:0000256" key="3">
    <source>
        <dbReference type="ARBA" id="ARBA00022679"/>
    </source>
</evidence>
<evidence type="ECO:0000256" key="10">
    <source>
        <dbReference type="RuleBase" id="RU361274"/>
    </source>
</evidence>
<dbReference type="GO" id="GO:0005507">
    <property type="term" value="F:copper ion binding"/>
    <property type="evidence" value="ECO:0007669"/>
    <property type="project" value="TreeGrafter"/>
</dbReference>
<evidence type="ECO:0000256" key="9">
    <source>
        <dbReference type="ARBA" id="ARBA00049893"/>
    </source>
</evidence>
<comment type="catalytic activity">
    <reaction evidence="8">
        <text>adenosine + phosphate = alpha-D-ribose 1-phosphate + adenine</text>
        <dbReference type="Rhea" id="RHEA:27642"/>
        <dbReference type="ChEBI" id="CHEBI:16335"/>
        <dbReference type="ChEBI" id="CHEBI:16708"/>
        <dbReference type="ChEBI" id="CHEBI:43474"/>
        <dbReference type="ChEBI" id="CHEBI:57720"/>
        <dbReference type="EC" id="2.4.2.1"/>
    </reaction>
    <physiologicalReaction direction="left-to-right" evidence="8">
        <dbReference type="Rhea" id="RHEA:27643"/>
    </physiologicalReaction>
</comment>
<keyword evidence="5" id="KW-0378">Hydrolase</keyword>